<protein>
    <submittedName>
        <fullName evidence="1 3">Uncharacterized protein</fullName>
    </submittedName>
</protein>
<reference evidence="3" key="1">
    <citation type="submission" date="2017-02" db="UniProtKB">
        <authorList>
            <consortium name="WormBaseParasite"/>
        </authorList>
    </citation>
    <scope>IDENTIFICATION</scope>
</reference>
<name>A0A0R3XCT3_HYDTA</name>
<sequence>MFFLGNSPPTFTHQKLVELCPGVEQGKRPRHQESYSSSIDAAAMDAHLDALAETVEELEGLSGAFVSAHRERGRALAYRLTAIFSSPEK</sequence>
<dbReference type="AlphaFoldDB" id="A0A0R3XCT3"/>
<dbReference type="Proteomes" id="UP000274429">
    <property type="component" value="Unassembled WGS sequence"/>
</dbReference>
<gene>
    <name evidence="1" type="ORF">TTAC_LOCUS11343</name>
</gene>
<evidence type="ECO:0000313" key="3">
    <source>
        <dbReference type="WBParaSite" id="TTAC_0001136001-mRNA-1"/>
    </source>
</evidence>
<accession>A0A0R3XCT3</accession>
<dbReference type="WBParaSite" id="TTAC_0001136001-mRNA-1">
    <property type="protein sequence ID" value="TTAC_0001136001-mRNA-1"/>
    <property type="gene ID" value="TTAC_0001136001"/>
</dbReference>
<organism evidence="3">
    <name type="scientific">Hydatigena taeniaeformis</name>
    <name type="common">Feline tapeworm</name>
    <name type="synonym">Taenia taeniaeformis</name>
    <dbReference type="NCBI Taxonomy" id="6205"/>
    <lineage>
        <taxon>Eukaryota</taxon>
        <taxon>Metazoa</taxon>
        <taxon>Spiralia</taxon>
        <taxon>Lophotrochozoa</taxon>
        <taxon>Platyhelminthes</taxon>
        <taxon>Cestoda</taxon>
        <taxon>Eucestoda</taxon>
        <taxon>Cyclophyllidea</taxon>
        <taxon>Taeniidae</taxon>
        <taxon>Hydatigera</taxon>
    </lineage>
</organism>
<dbReference type="EMBL" id="UYWX01023717">
    <property type="protein sequence ID" value="VDM36323.1"/>
    <property type="molecule type" value="Genomic_DNA"/>
</dbReference>
<reference evidence="1 2" key="2">
    <citation type="submission" date="2018-11" db="EMBL/GenBank/DDBJ databases">
        <authorList>
            <consortium name="Pathogen Informatics"/>
        </authorList>
    </citation>
    <scope>NUCLEOTIDE SEQUENCE [LARGE SCALE GENOMIC DNA]</scope>
</reference>
<evidence type="ECO:0000313" key="2">
    <source>
        <dbReference type="Proteomes" id="UP000274429"/>
    </source>
</evidence>
<proteinExistence type="predicted"/>
<keyword evidence="2" id="KW-1185">Reference proteome</keyword>
<evidence type="ECO:0000313" key="1">
    <source>
        <dbReference type="EMBL" id="VDM36323.1"/>
    </source>
</evidence>